<organism evidence="2 3">
    <name type="scientific">Rhizobium oryzicola</name>
    <dbReference type="NCBI Taxonomy" id="1232668"/>
    <lineage>
        <taxon>Bacteria</taxon>
        <taxon>Pseudomonadati</taxon>
        <taxon>Pseudomonadota</taxon>
        <taxon>Alphaproteobacteria</taxon>
        <taxon>Hyphomicrobiales</taxon>
        <taxon>Rhizobiaceae</taxon>
        <taxon>Rhizobium/Agrobacterium group</taxon>
        <taxon>Rhizobium</taxon>
    </lineage>
</organism>
<reference evidence="2" key="1">
    <citation type="journal article" date="2015" name="Int. J. Syst. Evol. Microbiol.">
        <title>Rhizobium oryzicola sp. nov., potential plant-growth-promoting endophytic bacteria isolated from rice roots.</title>
        <authorList>
            <person name="Zhang X.X."/>
            <person name="Gao J.S."/>
            <person name="Cao Y.H."/>
            <person name="Sheirdil R.A."/>
            <person name="Wang X.C."/>
            <person name="Zhang L."/>
        </authorList>
    </citation>
    <scope>NUCLEOTIDE SEQUENCE</scope>
    <source>
        <strain evidence="2">05753</strain>
    </source>
</reference>
<gene>
    <name evidence="2" type="ORF">Q2T52_09050</name>
</gene>
<accession>A0ABT8SW16</accession>
<reference evidence="2" key="2">
    <citation type="submission" date="2023-07" db="EMBL/GenBank/DDBJ databases">
        <authorList>
            <person name="Sun H."/>
        </authorList>
    </citation>
    <scope>NUCLEOTIDE SEQUENCE</scope>
    <source>
        <strain evidence="2">05753</strain>
    </source>
</reference>
<dbReference type="EMBL" id="JAUKWQ010000002">
    <property type="protein sequence ID" value="MDO1582243.1"/>
    <property type="molecule type" value="Genomic_DNA"/>
</dbReference>
<evidence type="ECO:0000256" key="1">
    <source>
        <dbReference type="SAM" id="MobiDB-lite"/>
    </source>
</evidence>
<feature type="compositionally biased region" description="Basic and acidic residues" evidence="1">
    <location>
        <begin position="36"/>
        <end position="54"/>
    </location>
</feature>
<evidence type="ECO:0000313" key="2">
    <source>
        <dbReference type="EMBL" id="MDO1582243.1"/>
    </source>
</evidence>
<dbReference type="Proteomes" id="UP001169006">
    <property type="component" value="Unassembled WGS sequence"/>
</dbReference>
<keyword evidence="3" id="KW-1185">Reference proteome</keyword>
<protein>
    <recommendedName>
        <fullName evidence="4">DUF1127 domain-containing protein</fullName>
    </recommendedName>
</protein>
<dbReference type="RefSeq" id="WP_302076383.1">
    <property type="nucleotide sequence ID" value="NZ_JAUKWQ010000002.1"/>
</dbReference>
<feature type="region of interest" description="Disordered" evidence="1">
    <location>
        <begin position="32"/>
        <end position="54"/>
    </location>
</feature>
<evidence type="ECO:0008006" key="4">
    <source>
        <dbReference type="Google" id="ProtNLM"/>
    </source>
</evidence>
<sequence length="81" mass="9315">MFETMEGSRAASLWSRLVSRLLGVKDLAQKRRGRSNRLDVEEMPESQKRDLGLEDRGINVGRQRLPTAFDAARDSFLRRPL</sequence>
<name>A0ABT8SW16_9HYPH</name>
<evidence type="ECO:0000313" key="3">
    <source>
        <dbReference type="Proteomes" id="UP001169006"/>
    </source>
</evidence>
<comment type="caution">
    <text evidence="2">The sequence shown here is derived from an EMBL/GenBank/DDBJ whole genome shotgun (WGS) entry which is preliminary data.</text>
</comment>
<proteinExistence type="predicted"/>